<dbReference type="InterPro" id="IPR016461">
    <property type="entry name" value="COMT-like"/>
</dbReference>
<evidence type="ECO:0000256" key="3">
    <source>
        <dbReference type="ARBA" id="ARBA00022691"/>
    </source>
</evidence>
<dbReference type="GO" id="GO:0032259">
    <property type="term" value="P:methylation"/>
    <property type="evidence" value="ECO:0007669"/>
    <property type="project" value="UniProtKB-KW"/>
</dbReference>
<dbReference type="InterPro" id="IPR036390">
    <property type="entry name" value="WH_DNA-bd_sf"/>
</dbReference>
<dbReference type="InterPro" id="IPR036388">
    <property type="entry name" value="WH-like_DNA-bd_sf"/>
</dbReference>
<dbReference type="Pfam" id="PF00891">
    <property type="entry name" value="Methyltransf_2"/>
    <property type="match status" value="1"/>
</dbReference>
<protein>
    <submittedName>
        <fullName evidence="7">WelM</fullName>
    </submittedName>
</protein>
<feature type="domain" description="O-methyltransferase C-terminal" evidence="5">
    <location>
        <begin position="128"/>
        <end position="327"/>
    </location>
</feature>
<evidence type="ECO:0000313" key="7">
    <source>
        <dbReference type="EMBL" id="AHI58817.1"/>
    </source>
</evidence>
<dbReference type="Pfam" id="PF08100">
    <property type="entry name" value="Dimerisation"/>
    <property type="match status" value="1"/>
</dbReference>
<dbReference type="Gene3D" id="3.40.50.150">
    <property type="entry name" value="Vaccinia Virus protein VP39"/>
    <property type="match status" value="1"/>
</dbReference>
<evidence type="ECO:0000256" key="1">
    <source>
        <dbReference type="ARBA" id="ARBA00022603"/>
    </source>
</evidence>
<dbReference type="PANTHER" id="PTHR43712">
    <property type="entry name" value="PUTATIVE (AFU_ORTHOLOGUE AFUA_4G14580)-RELATED"/>
    <property type="match status" value="1"/>
</dbReference>
<dbReference type="Gene3D" id="1.10.287.1350">
    <property type="match status" value="1"/>
</dbReference>
<name>A0A067YYI8_9CYAN</name>
<evidence type="ECO:0000259" key="6">
    <source>
        <dbReference type="Pfam" id="PF08100"/>
    </source>
</evidence>
<feature type="active site" description="Proton acceptor" evidence="4">
    <location>
        <position position="256"/>
    </location>
</feature>
<dbReference type="CDD" id="cd02440">
    <property type="entry name" value="AdoMet_MTases"/>
    <property type="match status" value="1"/>
</dbReference>
<evidence type="ECO:0000256" key="4">
    <source>
        <dbReference type="PIRSR" id="PIRSR005739-1"/>
    </source>
</evidence>
<dbReference type="EMBL" id="KF811479">
    <property type="protein sequence ID" value="AHI58817.1"/>
    <property type="molecule type" value="Genomic_DNA"/>
</dbReference>
<evidence type="ECO:0000259" key="5">
    <source>
        <dbReference type="Pfam" id="PF00891"/>
    </source>
</evidence>
<dbReference type="GO" id="GO:0008171">
    <property type="term" value="F:O-methyltransferase activity"/>
    <property type="evidence" value="ECO:0007669"/>
    <property type="project" value="InterPro"/>
</dbReference>
<dbReference type="SUPFAM" id="SSF46785">
    <property type="entry name" value="Winged helix' DNA-binding domain"/>
    <property type="match status" value="1"/>
</dbReference>
<dbReference type="InterPro" id="IPR012967">
    <property type="entry name" value="COMT_dimerisation"/>
</dbReference>
<keyword evidence="1" id="KW-0489">Methyltransferase</keyword>
<accession>A0A067YYI8</accession>
<dbReference type="SUPFAM" id="SSF53335">
    <property type="entry name" value="S-adenosyl-L-methionine-dependent methyltransferases"/>
    <property type="match status" value="1"/>
</dbReference>
<dbReference type="PIRSF" id="PIRSF005739">
    <property type="entry name" value="O-mtase"/>
    <property type="match status" value="1"/>
</dbReference>
<dbReference type="BioCyc" id="MetaCyc:MONOMER-20412"/>
<organism evidence="7">
    <name type="scientific">Hapalosiphon welwitschii UTEX B 1830</name>
    <dbReference type="NCBI Taxonomy" id="1433842"/>
    <lineage>
        <taxon>Bacteria</taxon>
        <taxon>Bacillati</taxon>
        <taxon>Cyanobacteriota</taxon>
        <taxon>Cyanophyceae</taxon>
        <taxon>Nostocales</taxon>
        <taxon>Hapalosiphonaceae</taxon>
        <taxon>Hapalosiphon</taxon>
    </lineage>
</organism>
<dbReference type="InterPro" id="IPR001077">
    <property type="entry name" value="COMT_C"/>
</dbReference>
<dbReference type="PROSITE" id="PS51683">
    <property type="entry name" value="SAM_OMT_II"/>
    <property type="match status" value="1"/>
</dbReference>
<dbReference type="AlphaFoldDB" id="A0A067YYI8"/>
<dbReference type="GO" id="GO:0046983">
    <property type="term" value="F:protein dimerization activity"/>
    <property type="evidence" value="ECO:0007669"/>
    <property type="project" value="InterPro"/>
</dbReference>
<sequence length="347" mass="38046">MLSQEKPSTVPSIEASQTMLQMIIINPLVTRAIYAAAKLGIADLLKYGIKSYKELADAVSVKPLFLYRLLRALASVGVFAEEQEGYFTLTPLANCLVSDIPGSLRALTIINNESELYQVRGNILYSLQNGCNAFEHLYGMPLFEYYIQNPELGKTFDEAMTSVTAMDIAEIIANYDFSKVNKLVDVGAGQGKLLASILKAYPTCKGVLYELPSVSTGAVDLIKAEGLQDRCEIVGGNFLESVPAGGDVYMIKSVIHNWDDENAITILKNCHRGMKENGKLLVVEAVIQPGNKPCAGKFHDLAMMLVLNGRERTEKEYQALFEASGFQLTRIIPTMSLMSVIEGVRIG</sequence>
<dbReference type="InterPro" id="IPR029063">
    <property type="entry name" value="SAM-dependent_MTases_sf"/>
</dbReference>
<proteinExistence type="predicted"/>
<evidence type="ECO:0000256" key="2">
    <source>
        <dbReference type="ARBA" id="ARBA00022679"/>
    </source>
</evidence>
<dbReference type="Gene3D" id="1.10.10.10">
    <property type="entry name" value="Winged helix-like DNA-binding domain superfamily/Winged helix DNA-binding domain"/>
    <property type="match status" value="1"/>
</dbReference>
<keyword evidence="3" id="KW-0949">S-adenosyl-L-methionine</keyword>
<feature type="domain" description="O-methyltransferase dimerisation" evidence="6">
    <location>
        <begin position="29"/>
        <end position="98"/>
    </location>
</feature>
<keyword evidence="2" id="KW-0808">Transferase</keyword>
<dbReference type="PANTHER" id="PTHR43712:SF2">
    <property type="entry name" value="O-METHYLTRANSFERASE CICE"/>
    <property type="match status" value="1"/>
</dbReference>
<reference evidence="7" key="1">
    <citation type="journal article" date="2014" name="ChemBioChem">
        <title>Identification and characterization of a welwitindolinone alkaloid biosynthetic gene cluster in the stigonematalean Cyanobacterium Hapalosiphon welwitschii.</title>
        <authorList>
            <person name="Hillwig M.L."/>
            <person name="Fuhrman H.A."/>
            <person name="Ittiamornkul K."/>
            <person name="Sevco T.J."/>
            <person name="Kwak D.H."/>
            <person name="Liu X."/>
        </authorList>
    </citation>
    <scope>NUCLEOTIDE SEQUENCE</scope>
    <source>
        <strain evidence="7">UTEX B 1830</strain>
    </source>
</reference>